<protein>
    <recommendedName>
        <fullName evidence="2">histidine kinase</fullName>
        <ecNumber evidence="2">2.7.13.3</ecNumber>
    </recommendedName>
</protein>
<dbReference type="Pfam" id="PF00512">
    <property type="entry name" value="HisKA"/>
    <property type="match status" value="1"/>
</dbReference>
<evidence type="ECO:0000256" key="3">
    <source>
        <dbReference type="ARBA" id="ARBA00022553"/>
    </source>
</evidence>
<dbReference type="InterPro" id="IPR000700">
    <property type="entry name" value="PAS-assoc_C"/>
</dbReference>
<dbReference type="InterPro" id="IPR036097">
    <property type="entry name" value="HisK_dim/P_sf"/>
</dbReference>
<dbReference type="GO" id="GO:0000155">
    <property type="term" value="F:phosphorelay sensor kinase activity"/>
    <property type="evidence" value="ECO:0007669"/>
    <property type="project" value="InterPro"/>
</dbReference>
<dbReference type="PANTHER" id="PTHR43065">
    <property type="entry name" value="SENSOR HISTIDINE KINASE"/>
    <property type="match status" value="1"/>
</dbReference>
<keyword evidence="5" id="KW-0547">Nucleotide-binding</keyword>
<dbReference type="GO" id="GO:0005524">
    <property type="term" value="F:ATP binding"/>
    <property type="evidence" value="ECO:0007669"/>
    <property type="project" value="UniProtKB-KW"/>
</dbReference>
<dbReference type="SUPFAM" id="SSF53850">
    <property type="entry name" value="Periplasmic binding protein-like II"/>
    <property type="match status" value="1"/>
</dbReference>
<dbReference type="InterPro" id="IPR005467">
    <property type="entry name" value="His_kinase_dom"/>
</dbReference>
<feature type="modified residue" description="4-aspartylphosphate" evidence="9">
    <location>
        <position position="727"/>
    </location>
</feature>
<feature type="domain" description="Response regulatory" evidence="11">
    <location>
        <begin position="676"/>
        <end position="791"/>
    </location>
</feature>
<dbReference type="InterPro" id="IPR001789">
    <property type="entry name" value="Sig_transdc_resp-reg_receiver"/>
</dbReference>
<evidence type="ECO:0000259" key="10">
    <source>
        <dbReference type="PROSITE" id="PS50109"/>
    </source>
</evidence>
<evidence type="ECO:0000256" key="1">
    <source>
        <dbReference type="ARBA" id="ARBA00000085"/>
    </source>
</evidence>
<evidence type="ECO:0000256" key="5">
    <source>
        <dbReference type="ARBA" id="ARBA00022741"/>
    </source>
</evidence>
<evidence type="ECO:0000256" key="6">
    <source>
        <dbReference type="ARBA" id="ARBA00022777"/>
    </source>
</evidence>
<dbReference type="Pfam" id="PF02518">
    <property type="entry name" value="HATPase_c"/>
    <property type="match status" value="1"/>
</dbReference>
<dbReference type="CDD" id="cd00082">
    <property type="entry name" value="HisKA"/>
    <property type="match status" value="1"/>
</dbReference>
<dbReference type="InterPro" id="IPR000014">
    <property type="entry name" value="PAS"/>
</dbReference>
<dbReference type="InterPro" id="IPR011006">
    <property type="entry name" value="CheY-like_superfamily"/>
</dbReference>
<dbReference type="SUPFAM" id="SSF55785">
    <property type="entry name" value="PYP-like sensor domain (PAS domain)"/>
    <property type="match status" value="1"/>
</dbReference>
<dbReference type="SUPFAM" id="SSF52172">
    <property type="entry name" value="CheY-like"/>
    <property type="match status" value="1"/>
</dbReference>
<dbReference type="InterPro" id="IPR036890">
    <property type="entry name" value="HATPase_C_sf"/>
</dbReference>
<dbReference type="PANTHER" id="PTHR43065:SF46">
    <property type="entry name" value="C4-DICARBOXYLATE TRANSPORT SENSOR PROTEIN DCTB"/>
    <property type="match status" value="1"/>
</dbReference>
<sequence>MYLLYILLLLIPRPGYSSDSPITLRVGICEARPFCFTDTDGTPRGLYPDLINHIAAQEQWDITFIYGTWEQGLERLQKEEIDLITAIAFSPERSLTMDFNQESVFEEWGQVFIKQGSPIRSIQNLEGKRVAVTAKDISGINFQKTAKKLGITCHIKEYPSSTAVFASVREGKVDAGVATQLNGLYRSHGPSLVPSPIQFSPFSIAFAAKKGLQGDTLSTIDRYLTQWKNQTDSFYDQCITHWTGLTAYEKTVTQRWPLLAVVIIAMVSAMLFYLNRALKLTVTNRTRELEYQKKLYKDLVESANSIVLRMDKYGRVLFLNRFGLELFGYTREEIYGRNVLGTIISPEAARALHINNLDNETFDLLESHALIENENTCKDGRTVYIQWSNRAITDDLGRFQEILSIGIDISQRRQLETSLYQAQKMEAIGTLAGGIAHDFNNILTVIFGYTELAQLHLNTPKKVKEALEQITQGGLRAKELVSQILTFSRKTEPEKQSLQPLLIIKETVKLLRPSLPSTIDIESIIQSKSLIHADPTQIHQVIMNLCTNAYHAMETTGGTLRVSLTDVCIDAPISDAPYAPGEYILLEVSDTGCGIDQRHLAHIFDPYFTTKEKGKGTGLGLSVVHAIVKEHHGHISVHSQPGVGTTFKIHVPRLHQKNGPALSSPDQGQPGGANETILVVDDEKKITDSLSDLLCLHGYATRTFTDGARALACFKEAPDTFDLVLTDVTMPGMTGMELIREITAIRPGLPALLFSGYSTPPDDFLTDLGNTDYLQKPMDTGTLLEKIRAQLIRDTAEPDAAPEAP</sequence>
<feature type="domain" description="PAS" evidence="12">
    <location>
        <begin position="292"/>
        <end position="347"/>
    </location>
</feature>
<keyword evidence="3 9" id="KW-0597">Phosphoprotein</keyword>
<keyword evidence="7" id="KW-0067">ATP-binding</keyword>
<feature type="domain" description="PAC" evidence="13">
    <location>
        <begin position="369"/>
        <end position="421"/>
    </location>
</feature>
<dbReference type="PROSITE" id="PS50110">
    <property type="entry name" value="RESPONSE_REGULATORY"/>
    <property type="match status" value="1"/>
</dbReference>
<dbReference type="PROSITE" id="PS50112">
    <property type="entry name" value="PAS"/>
    <property type="match status" value="1"/>
</dbReference>
<evidence type="ECO:0000259" key="13">
    <source>
        <dbReference type="PROSITE" id="PS50113"/>
    </source>
</evidence>
<dbReference type="InterPro" id="IPR003661">
    <property type="entry name" value="HisK_dim/P_dom"/>
</dbReference>
<dbReference type="Gene3D" id="3.40.190.10">
    <property type="entry name" value="Periplasmic binding protein-like II"/>
    <property type="match status" value="2"/>
</dbReference>
<evidence type="ECO:0000256" key="7">
    <source>
        <dbReference type="ARBA" id="ARBA00022840"/>
    </source>
</evidence>
<name>A0A4U8YPQ9_9BACT</name>
<dbReference type="CDD" id="cd00130">
    <property type="entry name" value="PAS"/>
    <property type="match status" value="1"/>
</dbReference>
<dbReference type="InterPro" id="IPR004358">
    <property type="entry name" value="Sig_transdc_His_kin-like_C"/>
</dbReference>
<evidence type="ECO:0000256" key="4">
    <source>
        <dbReference type="ARBA" id="ARBA00022679"/>
    </source>
</evidence>
<proteinExistence type="predicted"/>
<keyword evidence="15" id="KW-1185">Reference proteome</keyword>
<dbReference type="InterPro" id="IPR001638">
    <property type="entry name" value="Solute-binding_3/MltF_N"/>
</dbReference>
<gene>
    <name evidence="14" type="ORF">MSL71_38690</name>
</gene>
<dbReference type="PRINTS" id="PR00344">
    <property type="entry name" value="BCTRLSENSOR"/>
</dbReference>
<dbReference type="SMART" id="SM00387">
    <property type="entry name" value="HATPase_c"/>
    <property type="match status" value="1"/>
</dbReference>
<dbReference type="SMART" id="SM00388">
    <property type="entry name" value="HisKA"/>
    <property type="match status" value="1"/>
</dbReference>
<dbReference type="EC" id="2.7.13.3" evidence="2"/>
<dbReference type="Pfam" id="PF00072">
    <property type="entry name" value="Response_reg"/>
    <property type="match status" value="1"/>
</dbReference>
<dbReference type="InterPro" id="IPR003594">
    <property type="entry name" value="HATPase_dom"/>
</dbReference>
<dbReference type="InterPro" id="IPR035965">
    <property type="entry name" value="PAS-like_dom_sf"/>
</dbReference>
<dbReference type="NCBIfam" id="TIGR00229">
    <property type="entry name" value="sensory_box"/>
    <property type="match status" value="1"/>
</dbReference>
<evidence type="ECO:0000256" key="8">
    <source>
        <dbReference type="ARBA" id="ARBA00023012"/>
    </source>
</evidence>
<dbReference type="GO" id="GO:0006355">
    <property type="term" value="P:regulation of DNA-templated transcription"/>
    <property type="evidence" value="ECO:0007669"/>
    <property type="project" value="InterPro"/>
</dbReference>
<evidence type="ECO:0000259" key="11">
    <source>
        <dbReference type="PROSITE" id="PS50110"/>
    </source>
</evidence>
<accession>A0A4U8YPQ9</accession>
<evidence type="ECO:0000256" key="2">
    <source>
        <dbReference type="ARBA" id="ARBA00012438"/>
    </source>
</evidence>
<dbReference type="Pfam" id="PF00497">
    <property type="entry name" value="SBP_bac_3"/>
    <property type="match status" value="1"/>
</dbReference>
<keyword evidence="4" id="KW-0808">Transferase</keyword>
<dbReference type="Proteomes" id="UP000507962">
    <property type="component" value="Unassembled WGS sequence"/>
</dbReference>
<dbReference type="AlphaFoldDB" id="A0A4U8YPQ9"/>
<dbReference type="Gene3D" id="3.30.450.20">
    <property type="entry name" value="PAS domain"/>
    <property type="match status" value="1"/>
</dbReference>
<keyword evidence="8" id="KW-0902">Two-component regulatory system</keyword>
<reference evidence="14 15" key="1">
    <citation type="submission" date="2019-03" db="EMBL/GenBank/DDBJ databases">
        <authorList>
            <person name="Nijsse B."/>
        </authorList>
    </citation>
    <scope>NUCLEOTIDE SEQUENCE [LARGE SCALE GENOMIC DNA]</scope>
    <source>
        <strain evidence="14">Desulfoluna butyratoxydans MSL71</strain>
    </source>
</reference>
<dbReference type="Gene3D" id="3.40.50.2300">
    <property type="match status" value="1"/>
</dbReference>
<evidence type="ECO:0000313" key="15">
    <source>
        <dbReference type="Proteomes" id="UP000507962"/>
    </source>
</evidence>
<feature type="domain" description="Histidine kinase" evidence="10">
    <location>
        <begin position="434"/>
        <end position="655"/>
    </location>
</feature>
<dbReference type="Pfam" id="PF00989">
    <property type="entry name" value="PAS"/>
    <property type="match status" value="1"/>
</dbReference>
<evidence type="ECO:0000259" key="12">
    <source>
        <dbReference type="PROSITE" id="PS50112"/>
    </source>
</evidence>
<dbReference type="PROSITE" id="PS50113">
    <property type="entry name" value="PAC"/>
    <property type="match status" value="1"/>
</dbReference>
<dbReference type="SMART" id="SM00062">
    <property type="entry name" value="PBPb"/>
    <property type="match status" value="1"/>
</dbReference>
<dbReference type="SUPFAM" id="SSF47384">
    <property type="entry name" value="Homodimeric domain of signal transducing histidine kinase"/>
    <property type="match status" value="1"/>
</dbReference>
<evidence type="ECO:0000313" key="14">
    <source>
        <dbReference type="EMBL" id="VFQ46206.1"/>
    </source>
</evidence>
<evidence type="ECO:0000256" key="9">
    <source>
        <dbReference type="PROSITE-ProRule" id="PRU00169"/>
    </source>
</evidence>
<dbReference type="PROSITE" id="PS50109">
    <property type="entry name" value="HIS_KIN"/>
    <property type="match status" value="1"/>
</dbReference>
<dbReference type="EMBL" id="CAADHO010000008">
    <property type="protein sequence ID" value="VFQ46206.1"/>
    <property type="molecule type" value="Genomic_DNA"/>
</dbReference>
<dbReference type="SMART" id="SM00448">
    <property type="entry name" value="REC"/>
    <property type="match status" value="1"/>
</dbReference>
<organism evidence="14 15">
    <name type="scientific">Desulfoluna butyratoxydans</name>
    <dbReference type="NCBI Taxonomy" id="231438"/>
    <lineage>
        <taxon>Bacteria</taxon>
        <taxon>Pseudomonadati</taxon>
        <taxon>Thermodesulfobacteriota</taxon>
        <taxon>Desulfobacteria</taxon>
        <taxon>Desulfobacterales</taxon>
        <taxon>Desulfolunaceae</taxon>
        <taxon>Desulfoluna</taxon>
    </lineage>
</organism>
<keyword evidence="6" id="KW-0418">Kinase</keyword>
<dbReference type="Gene3D" id="1.10.287.130">
    <property type="match status" value="1"/>
</dbReference>
<dbReference type="SUPFAM" id="SSF55874">
    <property type="entry name" value="ATPase domain of HSP90 chaperone/DNA topoisomerase II/histidine kinase"/>
    <property type="match status" value="1"/>
</dbReference>
<dbReference type="InterPro" id="IPR001610">
    <property type="entry name" value="PAC"/>
</dbReference>
<comment type="catalytic activity">
    <reaction evidence="1">
        <text>ATP + protein L-histidine = ADP + protein N-phospho-L-histidine.</text>
        <dbReference type="EC" id="2.7.13.3"/>
    </reaction>
</comment>
<dbReference type="SMART" id="SM00086">
    <property type="entry name" value="PAC"/>
    <property type="match status" value="1"/>
</dbReference>
<dbReference type="InterPro" id="IPR013767">
    <property type="entry name" value="PAS_fold"/>
</dbReference>
<dbReference type="Gene3D" id="3.30.565.10">
    <property type="entry name" value="Histidine kinase-like ATPase, C-terminal domain"/>
    <property type="match status" value="1"/>
</dbReference>